<dbReference type="PROSITE" id="PS50937">
    <property type="entry name" value="HTH_MERR_2"/>
    <property type="match status" value="1"/>
</dbReference>
<dbReference type="Proteomes" id="UP000298735">
    <property type="component" value="Chromosome Linear"/>
</dbReference>
<dbReference type="RefSeq" id="WP_077985170.1">
    <property type="nucleotide sequence ID" value="NZ_CP074392.1"/>
</dbReference>
<dbReference type="OrthoDB" id="7817988at2"/>
<dbReference type="Gene3D" id="1.10.1660.10">
    <property type="match status" value="1"/>
</dbReference>
<dbReference type="GO" id="GO:0003700">
    <property type="term" value="F:DNA-binding transcription factor activity"/>
    <property type="evidence" value="ECO:0007669"/>
    <property type="project" value="InterPro"/>
</dbReference>
<reference evidence="2" key="1">
    <citation type="submission" date="2022-10" db="EMBL/GenBank/DDBJ databases">
        <title>Complete genome sequence of Agrobacterium salinitolerans CFBP5507.</title>
        <authorList>
            <person name="Tchabashvili S."/>
            <person name="Yen H.-C."/>
            <person name="Haryono M."/>
            <person name="Lin Y.-C."/>
            <person name="Lai E.-M."/>
            <person name="Kuo C.-H."/>
        </authorList>
    </citation>
    <scope>NUCLEOTIDE SEQUENCE</scope>
    <source>
        <strain evidence="2">CFBP5507</strain>
    </source>
</reference>
<dbReference type="InterPro" id="IPR009061">
    <property type="entry name" value="DNA-bd_dom_put_sf"/>
</dbReference>
<dbReference type="PRINTS" id="PR00040">
    <property type="entry name" value="HTHMERR"/>
</dbReference>
<accession>A0A1S9E614</accession>
<dbReference type="KEGG" id="asal:CFBP5507_21290"/>
<dbReference type="EMBL" id="CP109969">
    <property type="protein sequence ID" value="UYZ10163.1"/>
    <property type="molecule type" value="Genomic_DNA"/>
</dbReference>
<dbReference type="SMART" id="SM00422">
    <property type="entry name" value="HTH_MERR"/>
    <property type="match status" value="1"/>
</dbReference>
<gene>
    <name evidence="2" type="ORF">CFBP5507_21290</name>
</gene>
<evidence type="ECO:0000313" key="3">
    <source>
        <dbReference type="Proteomes" id="UP000298735"/>
    </source>
</evidence>
<proteinExistence type="predicted"/>
<keyword evidence="1" id="KW-0238">DNA-binding</keyword>
<organism evidence="2 3">
    <name type="scientific">Agrobacterium salinitolerans</name>
    <dbReference type="NCBI Taxonomy" id="1183413"/>
    <lineage>
        <taxon>Bacteria</taxon>
        <taxon>Pseudomonadati</taxon>
        <taxon>Pseudomonadota</taxon>
        <taxon>Alphaproteobacteria</taxon>
        <taxon>Hyphomicrobiales</taxon>
        <taxon>Rhizobiaceae</taxon>
        <taxon>Rhizobium/Agrobacterium group</taxon>
        <taxon>Agrobacterium</taxon>
    </lineage>
</organism>
<dbReference type="AlphaFoldDB" id="A0A1S9E614"/>
<dbReference type="GO" id="GO:0003677">
    <property type="term" value="F:DNA binding"/>
    <property type="evidence" value="ECO:0007669"/>
    <property type="project" value="UniProtKB-KW"/>
</dbReference>
<dbReference type="InterPro" id="IPR047057">
    <property type="entry name" value="MerR_fam"/>
</dbReference>
<evidence type="ECO:0000313" key="2">
    <source>
        <dbReference type="EMBL" id="UYZ10163.1"/>
    </source>
</evidence>
<sequence length="124" mass="13942">MKIGELSLKTGVSIRMLRYYEAEGLLTPGRTKAGYRDYSVADVDTVERILLLGNAGMTLANVREFLPCSLDQRQAFQPCDELKSKLRMQIGRVEEQMNGLSRSRKLLTDILATFEKSTPASGRR</sequence>
<protein>
    <submittedName>
        <fullName evidence="2">MerR family transcriptional regulator</fullName>
    </submittedName>
</protein>
<name>A0A1S9E614_9HYPH</name>
<dbReference type="CDD" id="cd01282">
    <property type="entry name" value="HTH_MerR-like_sg3"/>
    <property type="match status" value="1"/>
</dbReference>
<dbReference type="SUPFAM" id="SSF46955">
    <property type="entry name" value="Putative DNA-binding domain"/>
    <property type="match status" value="1"/>
</dbReference>
<dbReference type="InterPro" id="IPR000551">
    <property type="entry name" value="MerR-type_HTH_dom"/>
</dbReference>
<dbReference type="PANTHER" id="PTHR30204:SF92">
    <property type="entry name" value="HTH-TYPE TRANSCRIPTIONAL REGULATOR ZNTR"/>
    <property type="match status" value="1"/>
</dbReference>
<dbReference type="Pfam" id="PF13411">
    <property type="entry name" value="MerR_1"/>
    <property type="match status" value="1"/>
</dbReference>
<dbReference type="PANTHER" id="PTHR30204">
    <property type="entry name" value="REDOX-CYCLING DRUG-SENSING TRANSCRIPTIONAL ACTIVATOR SOXR"/>
    <property type="match status" value="1"/>
</dbReference>
<evidence type="ECO:0000256" key="1">
    <source>
        <dbReference type="ARBA" id="ARBA00023125"/>
    </source>
</evidence>
<dbReference type="PROSITE" id="PS00552">
    <property type="entry name" value="HTH_MERR_1"/>
    <property type="match status" value="1"/>
</dbReference>